<evidence type="ECO:0000313" key="2">
    <source>
        <dbReference type="EMBL" id="GJT85701.1"/>
    </source>
</evidence>
<dbReference type="Proteomes" id="UP001151760">
    <property type="component" value="Unassembled WGS sequence"/>
</dbReference>
<keyword evidence="2" id="KW-0808">Transferase</keyword>
<sequence>MKSRLFPLGRGLVMIGPYLICLLLYVNPDNEDGKESEVTKDQVATTSSQSSTARGPTSGSQKQGKNLLPYPQRMKAQKQKEKNDMQLHKFLEMSQKLYLPKYSQMMKALLSNKEKLLEVTNTPLTENCSAVIMKKLPEKLGDPGHFLIPCDFTKMSKCMALADLGASINLMPLGFYQKLKLPELVTTKMTLELANGSLAIPTGIAEDVLVKVGHFSFPADFVVVDYEVNYRVPLILGRPFLRTARVLIDVYGERQWESLLDEFADDLALIDFLSYPERDDMTPDDVIEFLLYGDPTSDPIESKVEEFINEDNPDMSKEFVLDDMSFSPKELNLESLPKDDFDNDDDLFEMDSNNDEWKRILYGEDFERMDSDSDKTKDFDKSSSSVFKSLSDEFEPGGSSYVEGNDLVCYEDFHVSDALFSTINEDKVFNPGFLVDRTLSFMSQCLPTASPVLLK</sequence>
<reference evidence="2" key="2">
    <citation type="submission" date="2022-01" db="EMBL/GenBank/DDBJ databases">
        <authorList>
            <person name="Yamashiro T."/>
            <person name="Shiraishi A."/>
            <person name="Satake H."/>
            <person name="Nakayama K."/>
        </authorList>
    </citation>
    <scope>NUCLEOTIDE SEQUENCE</scope>
</reference>
<keyword evidence="2" id="KW-0695">RNA-directed DNA polymerase</keyword>
<keyword evidence="3" id="KW-1185">Reference proteome</keyword>
<protein>
    <submittedName>
        <fullName evidence="2">Reverse transcriptase domain-containing protein</fullName>
    </submittedName>
</protein>
<dbReference type="EMBL" id="BQNB010019475">
    <property type="protein sequence ID" value="GJT85701.1"/>
    <property type="molecule type" value="Genomic_DNA"/>
</dbReference>
<dbReference type="Gene3D" id="2.40.70.10">
    <property type="entry name" value="Acid Proteases"/>
    <property type="match status" value="1"/>
</dbReference>
<proteinExistence type="predicted"/>
<dbReference type="SUPFAM" id="SSF50630">
    <property type="entry name" value="Acid proteases"/>
    <property type="match status" value="1"/>
</dbReference>
<keyword evidence="2" id="KW-0548">Nucleotidyltransferase</keyword>
<comment type="caution">
    <text evidence="2">The sequence shown here is derived from an EMBL/GenBank/DDBJ whole genome shotgun (WGS) entry which is preliminary data.</text>
</comment>
<gene>
    <name evidence="2" type="ORF">Tco_1067418</name>
</gene>
<evidence type="ECO:0000313" key="3">
    <source>
        <dbReference type="Proteomes" id="UP001151760"/>
    </source>
</evidence>
<dbReference type="PANTHER" id="PTHR33067">
    <property type="entry name" value="RNA-DIRECTED DNA POLYMERASE-RELATED"/>
    <property type="match status" value="1"/>
</dbReference>
<feature type="region of interest" description="Disordered" evidence="1">
    <location>
        <begin position="32"/>
        <end position="81"/>
    </location>
</feature>
<name>A0ABQ5HCT5_9ASTR</name>
<dbReference type="GO" id="GO:0003964">
    <property type="term" value="F:RNA-directed DNA polymerase activity"/>
    <property type="evidence" value="ECO:0007669"/>
    <property type="project" value="UniProtKB-KW"/>
</dbReference>
<dbReference type="InterPro" id="IPR021109">
    <property type="entry name" value="Peptidase_aspartic_dom_sf"/>
</dbReference>
<organism evidence="2 3">
    <name type="scientific">Tanacetum coccineum</name>
    <dbReference type="NCBI Taxonomy" id="301880"/>
    <lineage>
        <taxon>Eukaryota</taxon>
        <taxon>Viridiplantae</taxon>
        <taxon>Streptophyta</taxon>
        <taxon>Embryophyta</taxon>
        <taxon>Tracheophyta</taxon>
        <taxon>Spermatophyta</taxon>
        <taxon>Magnoliopsida</taxon>
        <taxon>eudicotyledons</taxon>
        <taxon>Gunneridae</taxon>
        <taxon>Pentapetalae</taxon>
        <taxon>asterids</taxon>
        <taxon>campanulids</taxon>
        <taxon>Asterales</taxon>
        <taxon>Asteraceae</taxon>
        <taxon>Asteroideae</taxon>
        <taxon>Anthemideae</taxon>
        <taxon>Anthemidinae</taxon>
        <taxon>Tanacetum</taxon>
    </lineage>
</organism>
<feature type="compositionally biased region" description="Polar residues" evidence="1">
    <location>
        <begin position="53"/>
        <end position="64"/>
    </location>
</feature>
<evidence type="ECO:0000256" key="1">
    <source>
        <dbReference type="SAM" id="MobiDB-lite"/>
    </source>
</evidence>
<dbReference type="PANTHER" id="PTHR33067:SF35">
    <property type="entry name" value="ASPARTIC PEPTIDASE DDI1-TYPE DOMAIN-CONTAINING PROTEIN"/>
    <property type="match status" value="1"/>
</dbReference>
<dbReference type="CDD" id="cd00303">
    <property type="entry name" value="retropepsin_like"/>
    <property type="match status" value="1"/>
</dbReference>
<reference evidence="2" key="1">
    <citation type="journal article" date="2022" name="Int. J. Mol. Sci.">
        <title>Draft Genome of Tanacetum Coccineum: Genomic Comparison of Closely Related Tanacetum-Family Plants.</title>
        <authorList>
            <person name="Yamashiro T."/>
            <person name="Shiraishi A."/>
            <person name="Nakayama K."/>
            <person name="Satake H."/>
        </authorList>
    </citation>
    <scope>NUCLEOTIDE SEQUENCE</scope>
</reference>
<accession>A0ABQ5HCT5</accession>